<name>A0A4P9CEV2_EUBML</name>
<dbReference type="SUPFAM" id="SSF50104">
    <property type="entry name" value="Translation proteins SH3-like domain"/>
    <property type="match status" value="1"/>
</dbReference>
<dbReference type="PRINTS" id="PR00338">
    <property type="entry name" value="NUSGTNSCPFCT"/>
</dbReference>
<dbReference type="NCBIfam" id="TIGR00922">
    <property type="entry name" value="nusG"/>
    <property type="match status" value="1"/>
</dbReference>
<organism evidence="10 11">
    <name type="scientific">Eubacterium maltosivorans</name>
    <dbReference type="NCBI Taxonomy" id="2041044"/>
    <lineage>
        <taxon>Bacteria</taxon>
        <taxon>Bacillati</taxon>
        <taxon>Bacillota</taxon>
        <taxon>Clostridia</taxon>
        <taxon>Eubacteriales</taxon>
        <taxon>Eubacteriaceae</taxon>
        <taxon>Eubacterium</taxon>
    </lineage>
</organism>
<dbReference type="HAMAP" id="MF_00948">
    <property type="entry name" value="NusG"/>
    <property type="match status" value="1"/>
</dbReference>
<dbReference type="SUPFAM" id="SSF82679">
    <property type="entry name" value="N-utilization substance G protein NusG, N-terminal domain"/>
    <property type="match status" value="1"/>
</dbReference>
<evidence type="ECO:0000313" key="11">
    <source>
        <dbReference type="Proteomes" id="UP000218387"/>
    </source>
</evidence>
<feature type="domain" description="NusG-like N-terminal" evidence="8">
    <location>
        <begin position="9"/>
        <end position="117"/>
    </location>
</feature>
<feature type="domain" description="KOW" evidence="9">
    <location>
        <begin position="123"/>
        <end position="150"/>
    </location>
</feature>
<dbReference type="GO" id="GO:0032784">
    <property type="term" value="P:regulation of DNA-templated transcription elongation"/>
    <property type="evidence" value="ECO:0007669"/>
    <property type="project" value="InterPro"/>
</dbReference>
<proteinExistence type="inferred from homology"/>
<evidence type="ECO:0000313" key="10">
    <source>
        <dbReference type="EMBL" id="QCT73272.1"/>
    </source>
</evidence>
<dbReference type="KEGG" id="emt:CPZ25_018785"/>
<evidence type="ECO:0000259" key="9">
    <source>
        <dbReference type="SMART" id="SM00739"/>
    </source>
</evidence>
<reference evidence="10 11" key="1">
    <citation type="submission" date="2018-05" db="EMBL/GenBank/DDBJ databases">
        <title>Genome comparison of Eubacterium sp.</title>
        <authorList>
            <person name="Feng Y."/>
            <person name="Sanchez-Andrea I."/>
            <person name="Stams A.J.M."/>
            <person name="De Vos W.M."/>
        </authorList>
    </citation>
    <scope>NUCLEOTIDE SEQUENCE [LARGE SCALE GENOMIC DNA]</scope>
    <source>
        <strain evidence="10 11">YI</strain>
    </source>
</reference>
<evidence type="ECO:0000259" key="8">
    <source>
        <dbReference type="SMART" id="SM00738"/>
    </source>
</evidence>
<evidence type="ECO:0000256" key="7">
    <source>
        <dbReference type="RuleBase" id="RU000538"/>
    </source>
</evidence>
<evidence type="ECO:0000256" key="6">
    <source>
        <dbReference type="NCBIfam" id="TIGR00922"/>
    </source>
</evidence>
<dbReference type="Gene3D" id="2.30.30.30">
    <property type="match status" value="1"/>
</dbReference>
<evidence type="ECO:0000256" key="1">
    <source>
        <dbReference type="ARBA" id="ARBA00022472"/>
    </source>
</evidence>
<evidence type="ECO:0000256" key="5">
    <source>
        <dbReference type="HAMAP-Rule" id="MF_00948"/>
    </source>
</evidence>
<sequence>MMEYENSGQAEWYVAHTYSGYENKVKASIEATVENRHMEDQILEVQVPVQEVVETKDGKRVVREKKLFPGYVMVKMFMTDDSWYVVRNTRGVTGFVGPASKPVPLTKAELKNMGIKQQAIQIDLEVGDEVNVVDGPFEGFAGVIEEINLEKSKVKVNISMFGRETPTELEFEQIQKIKNT</sequence>
<keyword evidence="1 5" id="KW-0806">Transcription termination</keyword>
<dbReference type="Gene3D" id="3.30.70.940">
    <property type="entry name" value="NusG, N-terminal domain"/>
    <property type="match status" value="1"/>
</dbReference>
<dbReference type="PANTHER" id="PTHR30265:SF2">
    <property type="entry name" value="TRANSCRIPTION TERMINATION_ANTITERMINATION PROTEIN NUSG"/>
    <property type="match status" value="1"/>
</dbReference>
<dbReference type="InterPro" id="IPR047050">
    <property type="entry name" value="NGN"/>
</dbReference>
<dbReference type="EMBL" id="CP029487">
    <property type="protein sequence ID" value="QCT73272.1"/>
    <property type="molecule type" value="Genomic_DNA"/>
</dbReference>
<dbReference type="GO" id="GO:0006353">
    <property type="term" value="P:DNA-templated transcription termination"/>
    <property type="evidence" value="ECO:0007669"/>
    <property type="project" value="UniProtKB-UniRule"/>
</dbReference>
<dbReference type="Pfam" id="PF00467">
    <property type="entry name" value="KOW"/>
    <property type="match status" value="1"/>
</dbReference>
<dbReference type="AlphaFoldDB" id="A0A4P9CEV2"/>
<dbReference type="SMART" id="SM00738">
    <property type="entry name" value="NGN"/>
    <property type="match status" value="1"/>
</dbReference>
<evidence type="ECO:0000256" key="4">
    <source>
        <dbReference type="ARBA" id="ARBA00023163"/>
    </source>
</evidence>
<protein>
    <recommendedName>
        <fullName evidence="5 6">Transcription termination/antitermination protein NusG</fullName>
    </recommendedName>
</protein>
<dbReference type="CDD" id="cd09891">
    <property type="entry name" value="NGN_Bact_1"/>
    <property type="match status" value="1"/>
</dbReference>
<dbReference type="GO" id="GO:0031564">
    <property type="term" value="P:transcription antitermination"/>
    <property type="evidence" value="ECO:0007669"/>
    <property type="project" value="UniProtKB-UniRule"/>
</dbReference>
<keyword evidence="2 5" id="KW-0889">Transcription antitermination</keyword>
<dbReference type="SMART" id="SM00739">
    <property type="entry name" value="KOW"/>
    <property type="match status" value="1"/>
</dbReference>
<dbReference type="InterPro" id="IPR014722">
    <property type="entry name" value="Rib_uL2_dom2"/>
</dbReference>
<dbReference type="Proteomes" id="UP000218387">
    <property type="component" value="Chromosome"/>
</dbReference>
<dbReference type="InterPro" id="IPR008991">
    <property type="entry name" value="Translation_prot_SH3-like_sf"/>
</dbReference>
<dbReference type="InterPro" id="IPR043425">
    <property type="entry name" value="NusG-like"/>
</dbReference>
<gene>
    <name evidence="5" type="primary">nusG</name>
    <name evidence="10" type="ORF">CPZ25_018785</name>
</gene>
<accession>A0A4P9CEV2</accession>
<evidence type="ECO:0000256" key="2">
    <source>
        <dbReference type="ARBA" id="ARBA00022814"/>
    </source>
</evidence>
<dbReference type="InterPro" id="IPR036735">
    <property type="entry name" value="NGN_dom_sf"/>
</dbReference>
<dbReference type="GO" id="GO:0006354">
    <property type="term" value="P:DNA-templated transcription elongation"/>
    <property type="evidence" value="ECO:0007669"/>
    <property type="project" value="UniProtKB-UniRule"/>
</dbReference>
<keyword evidence="4 5" id="KW-0804">Transcription</keyword>
<dbReference type="InterPro" id="IPR005824">
    <property type="entry name" value="KOW"/>
</dbReference>
<evidence type="ECO:0000256" key="3">
    <source>
        <dbReference type="ARBA" id="ARBA00023015"/>
    </source>
</evidence>
<dbReference type="FunFam" id="2.30.30.30:FF:000002">
    <property type="entry name" value="Transcription termination/antitermination factor NusG"/>
    <property type="match status" value="1"/>
</dbReference>
<dbReference type="GO" id="GO:0005829">
    <property type="term" value="C:cytosol"/>
    <property type="evidence" value="ECO:0007669"/>
    <property type="project" value="TreeGrafter"/>
</dbReference>
<dbReference type="CDD" id="cd06091">
    <property type="entry name" value="KOW_NusG"/>
    <property type="match status" value="1"/>
</dbReference>
<dbReference type="FunFam" id="3.30.70.940:FF:000002">
    <property type="entry name" value="Transcription termination/antitermination protein NusG"/>
    <property type="match status" value="1"/>
</dbReference>
<keyword evidence="3 5" id="KW-0805">Transcription regulation</keyword>
<dbReference type="InterPro" id="IPR001062">
    <property type="entry name" value="Transcrpt_antiterm_NusG"/>
</dbReference>
<dbReference type="Pfam" id="PF02357">
    <property type="entry name" value="NusG"/>
    <property type="match status" value="1"/>
</dbReference>
<comment type="similarity">
    <text evidence="5 7">Belongs to the NusG family.</text>
</comment>
<dbReference type="InterPro" id="IPR006645">
    <property type="entry name" value="NGN-like_dom"/>
</dbReference>
<comment type="function">
    <text evidence="5 7">Participates in transcription elongation, termination and antitermination.</text>
</comment>
<keyword evidence="11" id="KW-1185">Reference proteome</keyword>
<dbReference type="PANTHER" id="PTHR30265">
    <property type="entry name" value="RHO-INTERACTING TRANSCRIPTION TERMINATION FACTOR NUSG"/>
    <property type="match status" value="1"/>
</dbReference>